<evidence type="ECO:0008006" key="6">
    <source>
        <dbReference type="Google" id="ProtNLM"/>
    </source>
</evidence>
<feature type="signal peptide" evidence="1">
    <location>
        <begin position="1"/>
        <end position="25"/>
    </location>
</feature>
<evidence type="ECO:0000313" key="3">
    <source>
        <dbReference type="EMBL" id="AMV67158.1"/>
    </source>
</evidence>
<reference evidence="4 5" key="1">
    <citation type="journal article" date="2016" name="PLoS ONE">
        <title>The Identification of Novel Diagnostic Marker Genes for the Detection of Beer Spoiling Pediococcus damnosus Strains Using the BlAst Diagnostic Gene findEr.</title>
        <authorList>
            <person name="Behr J."/>
            <person name="Geissler A.J."/>
            <person name="Schmid J."/>
            <person name="Zehe A."/>
            <person name="Vogel R.F."/>
        </authorList>
    </citation>
    <scope>NUCLEOTIDE SEQUENCE [LARGE SCALE GENOMIC DNA]</scope>
    <source>
        <strain evidence="2 5">TMW 2.1533</strain>
        <strain evidence="3 4">TMW 2.1535</strain>
    </source>
</reference>
<keyword evidence="4" id="KW-1185">Reference proteome</keyword>
<dbReference type="Proteomes" id="UP000076244">
    <property type="component" value="Chromosome"/>
</dbReference>
<evidence type="ECO:0000313" key="5">
    <source>
        <dbReference type="Proteomes" id="UP000076405"/>
    </source>
</evidence>
<feature type="chain" id="PRO_5042239592" description="Lactococcin 972 family bacteriocin" evidence="1">
    <location>
        <begin position="26"/>
        <end position="133"/>
    </location>
</feature>
<keyword evidence="1" id="KW-0732">Signal</keyword>
<evidence type="ECO:0000313" key="2">
    <source>
        <dbReference type="EMBL" id="AMV62955.1"/>
    </source>
</evidence>
<dbReference type="EMBL" id="CP012275">
    <property type="protein sequence ID" value="AMV62955.1"/>
    <property type="molecule type" value="Genomic_DNA"/>
</dbReference>
<dbReference type="GeneID" id="57276267"/>
<dbReference type="Proteomes" id="UP000076405">
    <property type="component" value="Chromosome"/>
</dbReference>
<dbReference type="AlphaFoldDB" id="A0AAC9FIY8"/>
<evidence type="ECO:0000256" key="1">
    <source>
        <dbReference type="SAM" id="SignalP"/>
    </source>
</evidence>
<organism evidence="2 5">
    <name type="scientific">Pediococcus damnosus</name>
    <dbReference type="NCBI Taxonomy" id="51663"/>
    <lineage>
        <taxon>Bacteria</taxon>
        <taxon>Bacillati</taxon>
        <taxon>Bacillota</taxon>
        <taxon>Bacilli</taxon>
        <taxon>Lactobacillales</taxon>
        <taxon>Lactobacillaceae</taxon>
        <taxon>Pediococcus</taxon>
    </lineage>
</organism>
<sequence>MKKKIITVLLASMITISGGMAIAHADNHGDTNWSNQYRVWSPNDHTPARRKTNKTAYYNKTTATNVGYHTIWAALYDGRDASSGHSYKSYKGDVNYLWNNAVEKHGKGVSVRINSKSWNNGYARGAWSPDSVR</sequence>
<proteinExistence type="predicted"/>
<name>A0AAC9FIY8_9LACO</name>
<dbReference type="RefSeq" id="WP_046871011.1">
    <property type="nucleotide sequence ID" value="NZ_BAAAXI010000163.1"/>
</dbReference>
<protein>
    <recommendedName>
        <fullName evidence="6">Lactococcin 972 family bacteriocin</fullName>
    </recommendedName>
</protein>
<dbReference type="EMBL" id="CP012288">
    <property type="protein sequence ID" value="AMV67158.1"/>
    <property type="molecule type" value="Genomic_DNA"/>
</dbReference>
<gene>
    <name evidence="2" type="ORF">ADU70_1471</name>
    <name evidence="3" type="ORF">ADU72_1225</name>
</gene>
<accession>A0AAC9FIY8</accession>
<evidence type="ECO:0000313" key="4">
    <source>
        <dbReference type="Proteomes" id="UP000076244"/>
    </source>
</evidence>
<dbReference type="KEGG" id="pdm:ADU72_1225"/>